<evidence type="ECO:0000313" key="2">
    <source>
        <dbReference type="EMBL" id="XCD03935.1"/>
    </source>
</evidence>
<dbReference type="EMBL" id="PP511402">
    <property type="protein sequence ID" value="XCD03935.1"/>
    <property type="molecule type" value="Genomic_DNA"/>
</dbReference>
<dbReference type="EMBL" id="PP511621">
    <property type="protein sequence ID" value="XCD06002.1"/>
    <property type="molecule type" value="Genomic_DNA"/>
</dbReference>
<feature type="compositionally biased region" description="Basic and acidic residues" evidence="1">
    <location>
        <begin position="69"/>
        <end position="82"/>
    </location>
</feature>
<reference evidence="8" key="1">
    <citation type="submission" date="2024-03" db="EMBL/GenBank/DDBJ databases">
        <title>Diverse circular DNA viruses in blood, oral, and fecal samples of captive lemurs.</title>
        <authorList>
            <person name="Paietta E.N."/>
            <person name="Kraberger S."/>
            <person name="Lund M.C."/>
            <person name="Custer J.M."/>
            <person name="Vargas K.M."/>
            <person name="Ehmke E.E."/>
            <person name="Yoder A.D."/>
            <person name="Varsani A."/>
        </authorList>
    </citation>
    <scope>NUCLEOTIDE SEQUENCE</scope>
    <source>
        <strain evidence="2">Duke_21_51</strain>
        <strain evidence="3">Duke_24FF_984</strain>
        <strain evidence="4">Duke_24FS_58</strain>
        <strain evidence="5">Duke_24SF_726</strain>
        <strain evidence="6">Duke_25FF_1036</strain>
        <strain evidence="7">Duke_25FS_74</strain>
        <strain evidence="8">Duke_26_43</strain>
    </source>
</reference>
<organism evidence="8">
    <name type="scientific">Dulem virus 214</name>
    <dbReference type="NCBI Taxonomy" id="3145691"/>
    <lineage>
        <taxon>Viruses</taxon>
        <taxon>Monodnaviria</taxon>
        <taxon>Sangervirae</taxon>
        <taxon>Phixviricota</taxon>
        <taxon>Malgrandaviricetes</taxon>
        <taxon>Petitvirales</taxon>
        <taxon>Microviridae</taxon>
        <taxon>Microvirus</taxon>
    </lineage>
</organism>
<evidence type="ECO:0000313" key="3">
    <source>
        <dbReference type="EMBL" id="XCD04693.1"/>
    </source>
</evidence>
<dbReference type="EMBL" id="PP511494">
    <property type="protein sequence ID" value="XCD04693.1"/>
    <property type="molecule type" value="Genomic_DNA"/>
</dbReference>
<evidence type="ECO:0000256" key="1">
    <source>
        <dbReference type="SAM" id="MobiDB-lite"/>
    </source>
</evidence>
<feature type="region of interest" description="Disordered" evidence="1">
    <location>
        <begin position="69"/>
        <end position="89"/>
    </location>
</feature>
<name>A0AAU8B5D4_9VIRU</name>
<dbReference type="EMBL" id="PP511723">
    <property type="protein sequence ID" value="XCD06887.1"/>
    <property type="molecule type" value="Genomic_DNA"/>
</dbReference>
<accession>A0AAU8B5D4</accession>
<protein>
    <submittedName>
        <fullName evidence="8">Uncharacterized protein</fullName>
    </submittedName>
</protein>
<dbReference type="EMBL" id="PP511603">
    <property type="protein sequence ID" value="XCD05867.1"/>
    <property type="molecule type" value="Genomic_DNA"/>
</dbReference>
<evidence type="ECO:0000313" key="5">
    <source>
        <dbReference type="EMBL" id="XCD05867.1"/>
    </source>
</evidence>
<evidence type="ECO:0000313" key="7">
    <source>
        <dbReference type="EMBL" id="XCD06350.1"/>
    </source>
</evidence>
<proteinExistence type="predicted"/>
<dbReference type="EMBL" id="PP511660">
    <property type="protein sequence ID" value="XCD06350.1"/>
    <property type="molecule type" value="Genomic_DNA"/>
</dbReference>
<evidence type="ECO:0000313" key="4">
    <source>
        <dbReference type="EMBL" id="XCD05287.1"/>
    </source>
</evidence>
<evidence type="ECO:0000313" key="6">
    <source>
        <dbReference type="EMBL" id="XCD06002.1"/>
    </source>
</evidence>
<dbReference type="EMBL" id="PP511540">
    <property type="protein sequence ID" value="XCD05287.1"/>
    <property type="molecule type" value="Genomic_DNA"/>
</dbReference>
<sequence length="89" mass="10409">MDYRSIFVVRPLDAEEKEYVITIGNHLATEKRFKTKADARRCINDKNWDLIASLIFACHDMIEAAKEEGFKQKEVTENKETETNNEEEV</sequence>
<evidence type="ECO:0000313" key="8">
    <source>
        <dbReference type="EMBL" id="XCD06887.1"/>
    </source>
</evidence>